<feature type="transmembrane region" description="Helical" evidence="9">
    <location>
        <begin position="113"/>
        <end position="132"/>
    </location>
</feature>
<keyword evidence="9" id="KW-0812">Transmembrane</keyword>
<evidence type="ECO:0000256" key="4">
    <source>
        <dbReference type="ARBA" id="ARBA00022679"/>
    </source>
</evidence>
<dbReference type="Pfam" id="PF07730">
    <property type="entry name" value="HisKA_3"/>
    <property type="match status" value="1"/>
</dbReference>
<evidence type="ECO:0000313" key="12">
    <source>
        <dbReference type="Proteomes" id="UP001596074"/>
    </source>
</evidence>
<keyword evidence="4" id="KW-0808">Transferase</keyword>
<keyword evidence="6 11" id="KW-0418">Kinase</keyword>
<organism evidence="11 12">
    <name type="scientific">Actinomadura rugatobispora</name>
    <dbReference type="NCBI Taxonomy" id="1994"/>
    <lineage>
        <taxon>Bacteria</taxon>
        <taxon>Bacillati</taxon>
        <taxon>Actinomycetota</taxon>
        <taxon>Actinomycetes</taxon>
        <taxon>Streptosporangiales</taxon>
        <taxon>Thermomonosporaceae</taxon>
        <taxon>Actinomadura</taxon>
    </lineage>
</organism>
<feature type="domain" description="Histidine kinase/HSP90-like ATPase" evidence="10">
    <location>
        <begin position="268"/>
        <end position="361"/>
    </location>
</feature>
<dbReference type="CDD" id="cd16917">
    <property type="entry name" value="HATPase_UhpB-NarQ-NarX-like"/>
    <property type="match status" value="1"/>
</dbReference>
<dbReference type="Gene3D" id="3.30.565.10">
    <property type="entry name" value="Histidine kinase-like ATPase, C-terminal domain"/>
    <property type="match status" value="1"/>
</dbReference>
<dbReference type="Pfam" id="PF02518">
    <property type="entry name" value="HATPase_c"/>
    <property type="match status" value="1"/>
</dbReference>
<dbReference type="InterPro" id="IPR050482">
    <property type="entry name" value="Sensor_HK_TwoCompSys"/>
</dbReference>
<dbReference type="PANTHER" id="PTHR24421:SF10">
    <property type="entry name" value="NITRATE_NITRITE SENSOR PROTEIN NARQ"/>
    <property type="match status" value="1"/>
</dbReference>
<evidence type="ECO:0000256" key="2">
    <source>
        <dbReference type="ARBA" id="ARBA00012438"/>
    </source>
</evidence>
<evidence type="ECO:0000313" key="11">
    <source>
        <dbReference type="EMBL" id="MFC5751810.1"/>
    </source>
</evidence>
<dbReference type="InterPro" id="IPR055558">
    <property type="entry name" value="DUF7134"/>
</dbReference>
<dbReference type="SUPFAM" id="SSF55874">
    <property type="entry name" value="ATPase domain of HSP90 chaperone/DNA topoisomerase II/histidine kinase"/>
    <property type="match status" value="1"/>
</dbReference>
<dbReference type="SMART" id="SM00387">
    <property type="entry name" value="HATPase_c"/>
    <property type="match status" value="1"/>
</dbReference>
<keyword evidence="9" id="KW-0472">Membrane</keyword>
<name>A0ABW1A8K4_9ACTN</name>
<keyword evidence="12" id="KW-1185">Reference proteome</keyword>
<dbReference type="EC" id="2.7.13.3" evidence="2"/>
<keyword evidence="9" id="KW-1133">Transmembrane helix</keyword>
<evidence type="ECO:0000256" key="8">
    <source>
        <dbReference type="ARBA" id="ARBA00023012"/>
    </source>
</evidence>
<dbReference type="Gene3D" id="1.20.5.1930">
    <property type="match status" value="1"/>
</dbReference>
<dbReference type="PANTHER" id="PTHR24421">
    <property type="entry name" value="NITRATE/NITRITE SENSOR PROTEIN NARX-RELATED"/>
    <property type="match status" value="1"/>
</dbReference>
<evidence type="ECO:0000256" key="5">
    <source>
        <dbReference type="ARBA" id="ARBA00022741"/>
    </source>
</evidence>
<gene>
    <name evidence="11" type="ORF">ACFPZN_39890</name>
</gene>
<feature type="transmembrane region" description="Helical" evidence="9">
    <location>
        <begin position="91"/>
        <end position="107"/>
    </location>
</feature>
<evidence type="ECO:0000256" key="3">
    <source>
        <dbReference type="ARBA" id="ARBA00022553"/>
    </source>
</evidence>
<evidence type="ECO:0000256" key="6">
    <source>
        <dbReference type="ARBA" id="ARBA00022777"/>
    </source>
</evidence>
<dbReference type="EMBL" id="JBHSON010000076">
    <property type="protein sequence ID" value="MFC5751810.1"/>
    <property type="molecule type" value="Genomic_DNA"/>
</dbReference>
<reference evidence="12" key="1">
    <citation type="journal article" date="2019" name="Int. J. Syst. Evol. Microbiol.">
        <title>The Global Catalogue of Microorganisms (GCM) 10K type strain sequencing project: providing services to taxonomists for standard genome sequencing and annotation.</title>
        <authorList>
            <consortium name="The Broad Institute Genomics Platform"/>
            <consortium name="The Broad Institute Genome Sequencing Center for Infectious Disease"/>
            <person name="Wu L."/>
            <person name="Ma J."/>
        </authorList>
    </citation>
    <scope>NUCLEOTIDE SEQUENCE [LARGE SCALE GENOMIC DNA]</scope>
    <source>
        <strain evidence="12">KCTC 42087</strain>
    </source>
</reference>
<dbReference type="Proteomes" id="UP001596074">
    <property type="component" value="Unassembled WGS sequence"/>
</dbReference>
<evidence type="ECO:0000256" key="1">
    <source>
        <dbReference type="ARBA" id="ARBA00000085"/>
    </source>
</evidence>
<evidence type="ECO:0000256" key="7">
    <source>
        <dbReference type="ARBA" id="ARBA00022840"/>
    </source>
</evidence>
<dbReference type="InterPro" id="IPR003594">
    <property type="entry name" value="HATPase_dom"/>
</dbReference>
<protein>
    <recommendedName>
        <fullName evidence="2">histidine kinase</fullName>
        <ecNumber evidence="2">2.7.13.3</ecNumber>
    </recommendedName>
</protein>
<keyword evidence="7" id="KW-0067">ATP-binding</keyword>
<evidence type="ECO:0000259" key="10">
    <source>
        <dbReference type="SMART" id="SM00387"/>
    </source>
</evidence>
<proteinExistence type="predicted"/>
<keyword evidence="5" id="KW-0547">Nucleotide-binding</keyword>
<keyword evidence="3" id="KW-0597">Phosphoprotein</keyword>
<dbReference type="InterPro" id="IPR036890">
    <property type="entry name" value="HATPase_C_sf"/>
</dbReference>
<sequence>MAVDAVIAVACLANAVIQSIVNERFFWYMPLVAGAASAALLWRRRYPFWVTQVVGVCTIVQAMTGALGDLPPAQLVVTYTFAALCPPKERLIAAAGTFVGVMLSVGVPQEKVLNLGLVGIAFTAAYALGVGARARRDRIAMLEERAARLAEGQVAAATRERERIAREMHDIMAHSMSMVVIQAEAGPVAVRTDPDKAEEVFDTISETAREALAQLRRALGVLRAEEGGASRRPPPGLEALPALVDDVRHAGLEATLEVDGEPRPVPSDLAVTAYRIVQEALTNTVRHAAADQVRVRLSWRDGALDVEVRDDGRGAFGGGGGGAGLGLVGMRERVAASGGELAAGPGPGGDGYRVTASLPLA</sequence>
<keyword evidence="8" id="KW-0902">Two-component regulatory system</keyword>
<comment type="catalytic activity">
    <reaction evidence="1">
        <text>ATP + protein L-histidine = ADP + protein N-phospho-L-histidine.</text>
        <dbReference type="EC" id="2.7.13.3"/>
    </reaction>
</comment>
<dbReference type="InterPro" id="IPR011712">
    <property type="entry name" value="Sig_transdc_His_kin_sub3_dim/P"/>
</dbReference>
<evidence type="ECO:0000256" key="9">
    <source>
        <dbReference type="SAM" id="Phobius"/>
    </source>
</evidence>
<dbReference type="GO" id="GO:0016301">
    <property type="term" value="F:kinase activity"/>
    <property type="evidence" value="ECO:0007669"/>
    <property type="project" value="UniProtKB-KW"/>
</dbReference>
<accession>A0ABW1A8K4</accession>
<dbReference type="Pfam" id="PF23539">
    <property type="entry name" value="DUF7134"/>
    <property type="match status" value="1"/>
</dbReference>
<comment type="caution">
    <text evidence="11">The sequence shown here is derived from an EMBL/GenBank/DDBJ whole genome shotgun (WGS) entry which is preliminary data.</text>
</comment>